<dbReference type="RefSeq" id="WP_092210479.1">
    <property type="nucleotide sequence ID" value="NZ_FMUX01000006.1"/>
</dbReference>
<name>A0A1G5EIB6_9BACT</name>
<keyword evidence="2" id="KW-1185">Reference proteome</keyword>
<protein>
    <submittedName>
        <fullName evidence="1">Uncharacterized protein YjbI, contains pentapeptide repeats</fullName>
    </submittedName>
</protein>
<accession>A0A1G5EIB6</accession>
<dbReference type="SUPFAM" id="SSF141571">
    <property type="entry name" value="Pentapeptide repeat-like"/>
    <property type="match status" value="1"/>
</dbReference>
<dbReference type="OrthoDB" id="5501263at2"/>
<reference evidence="1 2" key="1">
    <citation type="submission" date="2016-10" db="EMBL/GenBank/DDBJ databases">
        <authorList>
            <person name="de Groot N.N."/>
        </authorList>
    </citation>
    <scope>NUCLEOTIDE SEQUENCE [LARGE SCALE GENOMIC DNA]</scope>
    <source>
        <strain evidence="1 2">AA1</strain>
    </source>
</reference>
<evidence type="ECO:0000313" key="1">
    <source>
        <dbReference type="EMBL" id="SCY26749.1"/>
    </source>
</evidence>
<dbReference type="InterPro" id="IPR052949">
    <property type="entry name" value="PA_immunity-related"/>
</dbReference>
<proteinExistence type="predicted"/>
<dbReference type="EMBL" id="FMUX01000006">
    <property type="protein sequence ID" value="SCY26749.1"/>
    <property type="molecule type" value="Genomic_DNA"/>
</dbReference>
<dbReference type="Proteomes" id="UP000198870">
    <property type="component" value="Unassembled WGS sequence"/>
</dbReference>
<sequence>MDAHEYSKKFADGGVARNEKTADAATYLEMLSTREPGTVIADLNTLEACVGMITGLDIDSGDAGLFKAMGTYLKTSPAFQSADYLEDYFDLDFESADPAFQVDYTGCYTFVPVSMLPDALAGERHCAFTLARFYFEHVYTKTFLRPNLKGICLPELKLSSVTFNESRMTGSVFCGAVFSDCHFDSVRLNESTLTDCTFTGCRFDNVDLSDCPMGGATYNSCTFTGGSFRDTCLEGVTFTDCRFVATEMCGTDFGATDLGGCLFDTCWVSYARMDRVQGLTQHRLDTFFGDDSTIVPTQLKRPSFWPRQGDITTWKRWIDTGEVIESTASVSYE</sequence>
<dbReference type="Gene3D" id="2.160.20.80">
    <property type="entry name" value="E3 ubiquitin-protein ligase SopA"/>
    <property type="match status" value="1"/>
</dbReference>
<dbReference type="Pfam" id="PF13599">
    <property type="entry name" value="Pentapeptide_4"/>
    <property type="match status" value="1"/>
</dbReference>
<dbReference type="AlphaFoldDB" id="A0A1G5EIB6"/>
<dbReference type="PANTHER" id="PTHR42999:SF1">
    <property type="entry name" value="PENTAPEPTIDE REPEAT-CONTAINING PROTEIN"/>
    <property type="match status" value="1"/>
</dbReference>
<dbReference type="STRING" id="419481.SAMN05216233_10637"/>
<gene>
    <name evidence="1" type="ORF">SAMN05216233_10637</name>
</gene>
<dbReference type="PANTHER" id="PTHR42999">
    <property type="entry name" value="ANTIBIOTIC RESISTANCE PROTEIN MCBG"/>
    <property type="match status" value="1"/>
</dbReference>
<organism evidence="1 2">
    <name type="scientific">Desulfoluna spongiiphila</name>
    <dbReference type="NCBI Taxonomy" id="419481"/>
    <lineage>
        <taxon>Bacteria</taxon>
        <taxon>Pseudomonadati</taxon>
        <taxon>Thermodesulfobacteriota</taxon>
        <taxon>Desulfobacteria</taxon>
        <taxon>Desulfobacterales</taxon>
        <taxon>Desulfolunaceae</taxon>
        <taxon>Desulfoluna</taxon>
    </lineage>
</organism>
<evidence type="ECO:0000313" key="2">
    <source>
        <dbReference type="Proteomes" id="UP000198870"/>
    </source>
</evidence>
<dbReference type="InterPro" id="IPR001646">
    <property type="entry name" value="5peptide_repeat"/>
</dbReference>